<evidence type="ECO:0000256" key="1">
    <source>
        <dbReference type="SAM" id="MobiDB-lite"/>
    </source>
</evidence>
<feature type="compositionally biased region" description="Low complexity" evidence="1">
    <location>
        <begin position="247"/>
        <end position="256"/>
    </location>
</feature>
<protein>
    <submittedName>
        <fullName evidence="3">Da2f41ad-63d5-4988-ae7b-853507202207</fullName>
    </submittedName>
</protein>
<keyword evidence="2" id="KW-0732">Signal</keyword>
<dbReference type="AlphaFoldDB" id="A0A3S4D7A1"/>
<feature type="compositionally biased region" description="Low complexity" evidence="1">
    <location>
        <begin position="194"/>
        <end position="205"/>
    </location>
</feature>
<feature type="region of interest" description="Disordered" evidence="1">
    <location>
        <begin position="179"/>
        <end position="256"/>
    </location>
</feature>
<name>A0A3S4D7A1_9PEZI</name>
<feature type="compositionally biased region" description="Polar residues" evidence="1">
    <location>
        <begin position="230"/>
        <end position="246"/>
    </location>
</feature>
<evidence type="ECO:0000256" key="2">
    <source>
        <dbReference type="SAM" id="SignalP"/>
    </source>
</evidence>
<dbReference type="Proteomes" id="UP000289323">
    <property type="component" value="Unassembled WGS sequence"/>
</dbReference>
<reference evidence="3 4" key="1">
    <citation type="submission" date="2018-04" db="EMBL/GenBank/DDBJ databases">
        <authorList>
            <person name="Huttner S."/>
            <person name="Dainat J."/>
        </authorList>
    </citation>
    <scope>NUCLEOTIDE SEQUENCE [LARGE SCALE GENOMIC DNA]</scope>
</reference>
<evidence type="ECO:0000313" key="3">
    <source>
        <dbReference type="EMBL" id="SPQ24687.1"/>
    </source>
</evidence>
<accession>A0A3S4D7A1</accession>
<feature type="chain" id="PRO_5018669822" evidence="2">
    <location>
        <begin position="21"/>
        <end position="287"/>
    </location>
</feature>
<proteinExistence type="predicted"/>
<feature type="signal peptide" evidence="2">
    <location>
        <begin position="1"/>
        <end position="20"/>
    </location>
</feature>
<evidence type="ECO:0000313" key="4">
    <source>
        <dbReference type="Proteomes" id="UP000289323"/>
    </source>
</evidence>
<dbReference type="EMBL" id="OUUZ01000013">
    <property type="protein sequence ID" value="SPQ24687.1"/>
    <property type="molecule type" value="Genomic_DNA"/>
</dbReference>
<gene>
    <name evidence="3" type="ORF">TT172_LOCUS7106</name>
</gene>
<organism evidence="3 4">
    <name type="scientific">Thermothielavioides terrestris</name>
    <dbReference type="NCBI Taxonomy" id="2587410"/>
    <lineage>
        <taxon>Eukaryota</taxon>
        <taxon>Fungi</taxon>
        <taxon>Dikarya</taxon>
        <taxon>Ascomycota</taxon>
        <taxon>Pezizomycotina</taxon>
        <taxon>Sordariomycetes</taxon>
        <taxon>Sordariomycetidae</taxon>
        <taxon>Sordariales</taxon>
        <taxon>Chaetomiaceae</taxon>
        <taxon>Thermothielavioides</taxon>
    </lineage>
</organism>
<sequence length="287" mass="28788">MRSLHCLFLALAGLSSLAIGEKVSLSNGHVSDVADNEHTARLGMAAYYPLPETQCAKWVGIEVIFIVDIVEVCPKGSAVTETLTECVATLTRSICATPTTNRPCYPCIMGTPPSTGDTVTVTVTSCSTATDHTITVTAQLCSTCSTTIYVGTVPGYTPGGPCNGCSPYSSGTAAAASSSTTAPCSESGSGGVRTGTLTTPTAVPTSECTESGAGSGAGTSTASPPGSPDQPLSLTSVVSPGSTAAATNTPYKPTTVPTVTAGGVRGVMVSWWSWMIASGVACVVLGR</sequence>